<dbReference type="Proteomes" id="UP000681027">
    <property type="component" value="Unassembled WGS sequence"/>
</dbReference>
<accession>A0ABS5NNT1</accession>
<proteinExistence type="predicted"/>
<evidence type="ECO:0008006" key="3">
    <source>
        <dbReference type="Google" id="ProtNLM"/>
    </source>
</evidence>
<comment type="caution">
    <text evidence="1">The sequence shown here is derived from an EMBL/GenBank/DDBJ whole genome shotgun (WGS) entry which is preliminary data.</text>
</comment>
<protein>
    <recommendedName>
        <fullName evidence="3">Helix-turn-helix domain-containing protein</fullName>
    </recommendedName>
</protein>
<dbReference type="Gene3D" id="1.10.10.60">
    <property type="entry name" value="Homeodomain-like"/>
    <property type="match status" value="1"/>
</dbReference>
<sequence length="75" mass="8838">MPRNQGITDEIIIKMYKSGMSFKEMIPTIGLSDRAIRNLMYKHEVEMNREQTPGQPCKHKVNQDLRYGLTKWHGF</sequence>
<dbReference type="EMBL" id="JAGYPM010000001">
    <property type="protein sequence ID" value="MBS4189467.1"/>
    <property type="molecule type" value="Genomic_DNA"/>
</dbReference>
<organism evidence="1 2">
    <name type="scientific">Cytobacillus citreus</name>
    <dbReference type="NCBI Taxonomy" id="2833586"/>
    <lineage>
        <taxon>Bacteria</taxon>
        <taxon>Bacillati</taxon>
        <taxon>Bacillota</taxon>
        <taxon>Bacilli</taxon>
        <taxon>Bacillales</taxon>
        <taxon>Bacillaceae</taxon>
        <taxon>Cytobacillus</taxon>
    </lineage>
</organism>
<keyword evidence="2" id="KW-1185">Reference proteome</keyword>
<dbReference type="RefSeq" id="WP_213100899.1">
    <property type="nucleotide sequence ID" value="NZ_JAGYPM010000001.1"/>
</dbReference>
<reference evidence="1 2" key="1">
    <citation type="submission" date="2021-05" db="EMBL/GenBank/DDBJ databases">
        <title>Novel Bacillus species.</title>
        <authorList>
            <person name="Liu G."/>
        </authorList>
    </citation>
    <scope>NUCLEOTIDE SEQUENCE [LARGE SCALE GENOMIC DNA]</scope>
    <source>
        <strain evidence="1 2">FJAT-49705</strain>
    </source>
</reference>
<gene>
    <name evidence="1" type="ORF">KHA94_04435</name>
</gene>
<name>A0ABS5NNT1_9BACI</name>
<evidence type="ECO:0000313" key="1">
    <source>
        <dbReference type="EMBL" id="MBS4189467.1"/>
    </source>
</evidence>
<evidence type="ECO:0000313" key="2">
    <source>
        <dbReference type="Proteomes" id="UP000681027"/>
    </source>
</evidence>